<keyword evidence="5" id="KW-1185">Reference proteome</keyword>
<feature type="signal peptide" evidence="2">
    <location>
        <begin position="1"/>
        <end position="21"/>
    </location>
</feature>
<dbReference type="InterPro" id="IPR054828">
    <property type="entry name" value="Vit_B12_bind_prot"/>
</dbReference>
<protein>
    <submittedName>
        <fullName evidence="4">Cobalamin-binding protein</fullName>
    </submittedName>
</protein>
<dbReference type="EMBL" id="BAABFC010000017">
    <property type="protein sequence ID" value="GAA4501619.1"/>
    <property type="molecule type" value="Genomic_DNA"/>
</dbReference>
<feature type="domain" description="Fe/B12 periplasmic-binding" evidence="3">
    <location>
        <begin position="25"/>
        <end position="269"/>
    </location>
</feature>
<evidence type="ECO:0000259" key="3">
    <source>
        <dbReference type="PROSITE" id="PS50983"/>
    </source>
</evidence>
<evidence type="ECO:0000313" key="4">
    <source>
        <dbReference type="EMBL" id="GAA4501619.1"/>
    </source>
</evidence>
<organism evidence="4 5">
    <name type="scientific">Pseudaeromonas paramecii</name>
    <dbReference type="NCBI Taxonomy" id="2138166"/>
    <lineage>
        <taxon>Bacteria</taxon>
        <taxon>Pseudomonadati</taxon>
        <taxon>Pseudomonadota</taxon>
        <taxon>Gammaproteobacteria</taxon>
        <taxon>Aeromonadales</taxon>
        <taxon>Aeromonadaceae</taxon>
        <taxon>Pseudaeromonas</taxon>
    </lineage>
</organism>
<dbReference type="InterPro" id="IPR002491">
    <property type="entry name" value="ABC_transptr_periplasmic_BD"/>
</dbReference>
<dbReference type="PANTHER" id="PTHR30535:SF4">
    <property type="entry name" value="HEMIN-BINDING PERIPLASMIC PROTEIN HMUT"/>
    <property type="match status" value="1"/>
</dbReference>
<name>A0ABP8QDH5_9GAMM</name>
<evidence type="ECO:0000313" key="5">
    <source>
        <dbReference type="Proteomes" id="UP001501321"/>
    </source>
</evidence>
<sequence length="274" mass="30229">MRITTTLSSLLFLLLSLPLPAAPQRIVSLTPHLTEQLFAIGAGAQLVAVDEASDWPAQTAQLPKVANFQSINLERLLALKPDLVVLWASGSERQVAQLQALQIPTLTVQSEHLADLPANLRQLGQATGHPDRADALAQQLTQQLNALRQQYQQQPPVRLLFQLWTPPLTTVAKGSWIQEAIELCGGDNPFADSPTPYPQINQEAVLQADPVLILTPQDASQLAIWQPWPNLAAVRRHQLVRINPDRLQRLTPRTLDGIRELCQVIADARAPHSH</sequence>
<dbReference type="PROSITE" id="PS50983">
    <property type="entry name" value="FE_B12_PBP"/>
    <property type="match status" value="1"/>
</dbReference>
<dbReference type="Pfam" id="PF01497">
    <property type="entry name" value="Peripla_BP_2"/>
    <property type="match status" value="1"/>
</dbReference>
<dbReference type="NCBIfam" id="NF038402">
    <property type="entry name" value="TroA_like"/>
    <property type="match status" value="1"/>
</dbReference>
<dbReference type="SUPFAM" id="SSF53807">
    <property type="entry name" value="Helical backbone' metal receptor"/>
    <property type="match status" value="1"/>
</dbReference>
<dbReference type="Proteomes" id="UP001501321">
    <property type="component" value="Unassembled WGS sequence"/>
</dbReference>
<feature type="chain" id="PRO_5045746087" evidence="2">
    <location>
        <begin position="22"/>
        <end position="274"/>
    </location>
</feature>
<dbReference type="CDD" id="cd01144">
    <property type="entry name" value="BtuF"/>
    <property type="match status" value="1"/>
</dbReference>
<evidence type="ECO:0000256" key="2">
    <source>
        <dbReference type="SAM" id="SignalP"/>
    </source>
</evidence>
<dbReference type="RefSeq" id="WP_345013608.1">
    <property type="nucleotide sequence ID" value="NZ_BAABFC010000017.1"/>
</dbReference>
<evidence type="ECO:0000256" key="1">
    <source>
        <dbReference type="ARBA" id="ARBA00022729"/>
    </source>
</evidence>
<gene>
    <name evidence="4" type="ORF">GCM10023095_25020</name>
</gene>
<accession>A0ABP8QDH5</accession>
<reference evidence="5" key="1">
    <citation type="journal article" date="2019" name="Int. J. Syst. Evol. Microbiol.">
        <title>The Global Catalogue of Microorganisms (GCM) 10K type strain sequencing project: providing services to taxonomists for standard genome sequencing and annotation.</title>
        <authorList>
            <consortium name="The Broad Institute Genomics Platform"/>
            <consortium name="The Broad Institute Genome Sequencing Center for Infectious Disease"/>
            <person name="Wu L."/>
            <person name="Ma J."/>
        </authorList>
    </citation>
    <scope>NUCLEOTIDE SEQUENCE [LARGE SCALE GENOMIC DNA]</scope>
    <source>
        <strain evidence="5">JCM 32226</strain>
    </source>
</reference>
<comment type="caution">
    <text evidence="4">The sequence shown here is derived from an EMBL/GenBank/DDBJ whole genome shotgun (WGS) entry which is preliminary data.</text>
</comment>
<dbReference type="PANTHER" id="PTHR30535">
    <property type="entry name" value="VITAMIN B12-BINDING PROTEIN"/>
    <property type="match status" value="1"/>
</dbReference>
<keyword evidence="1 2" id="KW-0732">Signal</keyword>
<dbReference type="Gene3D" id="3.40.50.1980">
    <property type="entry name" value="Nitrogenase molybdenum iron protein domain"/>
    <property type="match status" value="2"/>
</dbReference>
<dbReference type="InterPro" id="IPR050902">
    <property type="entry name" value="ABC_Transporter_SBP"/>
</dbReference>
<proteinExistence type="predicted"/>